<proteinExistence type="predicted"/>
<feature type="region of interest" description="Disordered" evidence="1">
    <location>
        <begin position="1"/>
        <end position="24"/>
    </location>
</feature>
<feature type="compositionally biased region" description="Basic and acidic residues" evidence="1">
    <location>
        <begin position="1"/>
        <end position="23"/>
    </location>
</feature>
<dbReference type="WBParaSite" id="MCU_004197-RA">
    <property type="protein sequence ID" value="MCU_004197-RA"/>
    <property type="gene ID" value="MCU_004197"/>
</dbReference>
<feature type="region of interest" description="Disordered" evidence="1">
    <location>
        <begin position="99"/>
        <end position="140"/>
    </location>
</feature>
<dbReference type="AlphaFoldDB" id="A0A5K3F1F7"/>
<evidence type="ECO:0000256" key="1">
    <source>
        <dbReference type="SAM" id="MobiDB-lite"/>
    </source>
</evidence>
<feature type="compositionally biased region" description="Polar residues" evidence="1">
    <location>
        <begin position="131"/>
        <end position="140"/>
    </location>
</feature>
<accession>A0A5K3F1F7</accession>
<sequence length="140" mass="15306">MRGPVDDASYRRTDARAHADSHSLAKSKNNNRFEVETSRLSCACASACSPAVRRCLRRHPGLVALGSKREVFASSAVFQILPQPRSTKVWVLWISVHTQTPPTPEEHPPRATKKSSPPLTTPKPGVDAFNSKHNNGLGSK</sequence>
<protein>
    <submittedName>
        <fullName evidence="2">Uncharacterized protein</fullName>
    </submittedName>
</protein>
<organism evidence="2">
    <name type="scientific">Mesocestoides corti</name>
    <name type="common">Flatworm</name>
    <dbReference type="NCBI Taxonomy" id="53468"/>
    <lineage>
        <taxon>Eukaryota</taxon>
        <taxon>Metazoa</taxon>
        <taxon>Spiralia</taxon>
        <taxon>Lophotrochozoa</taxon>
        <taxon>Platyhelminthes</taxon>
        <taxon>Cestoda</taxon>
        <taxon>Eucestoda</taxon>
        <taxon>Cyclophyllidea</taxon>
        <taxon>Mesocestoididae</taxon>
        <taxon>Mesocestoides</taxon>
    </lineage>
</organism>
<reference evidence="2" key="1">
    <citation type="submission" date="2019-11" db="UniProtKB">
        <authorList>
            <consortium name="WormBaseParasite"/>
        </authorList>
    </citation>
    <scope>IDENTIFICATION</scope>
</reference>
<name>A0A5K3F1F7_MESCO</name>
<feature type="compositionally biased region" description="Low complexity" evidence="1">
    <location>
        <begin position="114"/>
        <end position="124"/>
    </location>
</feature>
<evidence type="ECO:0000313" key="2">
    <source>
        <dbReference type="WBParaSite" id="MCU_004197-RA"/>
    </source>
</evidence>